<evidence type="ECO:0000313" key="1">
    <source>
        <dbReference type="EMBL" id="MBP0617288.1"/>
    </source>
</evidence>
<keyword evidence="2" id="KW-1185">Reference proteome</keyword>
<dbReference type="RefSeq" id="WP_209595895.1">
    <property type="nucleotide sequence ID" value="NZ_JAGJCF010000015.1"/>
</dbReference>
<evidence type="ECO:0000313" key="2">
    <source>
        <dbReference type="Proteomes" id="UP000678276"/>
    </source>
</evidence>
<comment type="caution">
    <text evidence="1">The sequence shown here is derived from an EMBL/GenBank/DDBJ whole genome shotgun (WGS) entry which is preliminary data.</text>
</comment>
<gene>
    <name evidence="1" type="ORF">J6595_17010</name>
</gene>
<organism evidence="1 2">
    <name type="scientific">Jiella mangrovi</name>
    <dbReference type="NCBI Taxonomy" id="2821407"/>
    <lineage>
        <taxon>Bacteria</taxon>
        <taxon>Pseudomonadati</taxon>
        <taxon>Pseudomonadota</taxon>
        <taxon>Alphaproteobacteria</taxon>
        <taxon>Hyphomicrobiales</taxon>
        <taxon>Aurantimonadaceae</taxon>
        <taxon>Jiella</taxon>
    </lineage>
</organism>
<accession>A0ABS4BKP7</accession>
<name>A0ABS4BKP7_9HYPH</name>
<dbReference type="Proteomes" id="UP000678276">
    <property type="component" value="Unassembled WGS sequence"/>
</dbReference>
<sequence length="90" mass="10156">MSNCFFHRGIPVMPEKATFTSPGENRTSQRMAIYSPLPGKKPATPARRVMREPAVHSAFEWLPHCSQRLKRLTRRAKASAPRSLRVPALS</sequence>
<dbReference type="EMBL" id="JAGJCF010000015">
    <property type="protein sequence ID" value="MBP0617288.1"/>
    <property type="molecule type" value="Genomic_DNA"/>
</dbReference>
<proteinExistence type="predicted"/>
<protein>
    <submittedName>
        <fullName evidence="1">Uncharacterized protein</fullName>
    </submittedName>
</protein>
<reference evidence="1 2" key="1">
    <citation type="submission" date="2021-04" db="EMBL/GenBank/DDBJ databases">
        <title>Whole genome sequence of Jiella sp. KSK16Y-1.</title>
        <authorList>
            <person name="Tuo L."/>
        </authorList>
    </citation>
    <scope>NUCLEOTIDE SEQUENCE [LARGE SCALE GENOMIC DNA]</scope>
    <source>
        <strain evidence="1 2">KSK16Y-1</strain>
    </source>
</reference>